<comment type="catalytic activity">
    <reaction evidence="1">
        <text>ATP + protein L-histidine = ADP + protein N-phospho-L-histidine.</text>
        <dbReference type="EC" id="2.7.13.3"/>
    </reaction>
</comment>
<dbReference type="KEGG" id="daur:Daura_24070"/>
<dbReference type="SMART" id="SM00387">
    <property type="entry name" value="HATPase_c"/>
    <property type="match status" value="1"/>
</dbReference>
<evidence type="ECO:0000259" key="10">
    <source>
        <dbReference type="SMART" id="SM00387"/>
    </source>
</evidence>
<organism evidence="11 12">
    <name type="scientific">Dactylosporangium aurantiacum</name>
    <dbReference type="NCBI Taxonomy" id="35754"/>
    <lineage>
        <taxon>Bacteria</taxon>
        <taxon>Bacillati</taxon>
        <taxon>Actinomycetota</taxon>
        <taxon>Actinomycetes</taxon>
        <taxon>Micromonosporales</taxon>
        <taxon>Micromonosporaceae</taxon>
        <taxon>Dactylosporangium</taxon>
    </lineage>
</organism>
<protein>
    <recommendedName>
        <fullName evidence="2">histidine kinase</fullName>
        <ecNumber evidence="2">2.7.13.3</ecNumber>
    </recommendedName>
</protein>
<dbReference type="InterPro" id="IPR003594">
    <property type="entry name" value="HATPase_dom"/>
</dbReference>
<evidence type="ECO:0000256" key="5">
    <source>
        <dbReference type="ARBA" id="ARBA00022741"/>
    </source>
</evidence>
<dbReference type="Pfam" id="PF02518">
    <property type="entry name" value="HATPase_c"/>
    <property type="match status" value="1"/>
</dbReference>
<keyword evidence="6 11" id="KW-0418">Kinase</keyword>
<name>A0A9Q9MK31_9ACTN</name>
<dbReference type="InterPro" id="IPR011712">
    <property type="entry name" value="Sig_transdc_His_kin_sub3_dim/P"/>
</dbReference>
<reference evidence="11" key="1">
    <citation type="submission" date="2021-04" db="EMBL/GenBank/DDBJ databases">
        <title>Dactylosporangium aurantiacum NRRL B-8018 full assembly.</title>
        <authorList>
            <person name="Hartkoorn R.C."/>
            <person name="Beaudoing E."/>
            <person name="Hot D."/>
        </authorList>
    </citation>
    <scope>NUCLEOTIDE SEQUENCE</scope>
    <source>
        <strain evidence="11">NRRL B-8018</strain>
    </source>
</reference>
<keyword evidence="7" id="KW-0067">ATP-binding</keyword>
<dbReference type="Pfam" id="PF13796">
    <property type="entry name" value="Sensor"/>
    <property type="match status" value="1"/>
</dbReference>
<feature type="transmembrane region" description="Helical" evidence="9">
    <location>
        <begin position="125"/>
        <end position="144"/>
    </location>
</feature>
<proteinExistence type="predicted"/>
<accession>A0A9Q9MK31</accession>
<dbReference type="InterPro" id="IPR025828">
    <property type="entry name" value="Put_sensor_dom"/>
</dbReference>
<dbReference type="InterPro" id="IPR050482">
    <property type="entry name" value="Sensor_HK_TwoCompSys"/>
</dbReference>
<evidence type="ECO:0000256" key="2">
    <source>
        <dbReference type="ARBA" id="ARBA00012438"/>
    </source>
</evidence>
<dbReference type="EMBL" id="CP073767">
    <property type="protein sequence ID" value="UWZ59724.1"/>
    <property type="molecule type" value="Genomic_DNA"/>
</dbReference>
<evidence type="ECO:0000256" key="3">
    <source>
        <dbReference type="ARBA" id="ARBA00022553"/>
    </source>
</evidence>
<keyword evidence="5" id="KW-0547">Nucleotide-binding</keyword>
<keyword evidence="9" id="KW-1133">Transmembrane helix</keyword>
<dbReference type="Pfam" id="PF07730">
    <property type="entry name" value="HisKA_3"/>
    <property type="match status" value="1"/>
</dbReference>
<dbReference type="GO" id="GO:0046983">
    <property type="term" value="F:protein dimerization activity"/>
    <property type="evidence" value="ECO:0007669"/>
    <property type="project" value="InterPro"/>
</dbReference>
<dbReference type="InterPro" id="IPR036890">
    <property type="entry name" value="HATPase_C_sf"/>
</dbReference>
<dbReference type="GO" id="GO:0016020">
    <property type="term" value="C:membrane"/>
    <property type="evidence" value="ECO:0007669"/>
    <property type="project" value="InterPro"/>
</dbReference>
<dbReference type="PANTHER" id="PTHR24421">
    <property type="entry name" value="NITRATE/NITRITE SENSOR PROTEIN NARX-RELATED"/>
    <property type="match status" value="1"/>
</dbReference>
<feature type="transmembrane region" description="Helical" evidence="9">
    <location>
        <begin position="97"/>
        <end position="118"/>
    </location>
</feature>
<keyword evidence="4" id="KW-0808">Transferase</keyword>
<evidence type="ECO:0000256" key="9">
    <source>
        <dbReference type="SAM" id="Phobius"/>
    </source>
</evidence>
<dbReference type="CDD" id="cd16917">
    <property type="entry name" value="HATPase_UhpB-NarQ-NarX-like"/>
    <property type="match status" value="1"/>
</dbReference>
<dbReference type="GO" id="GO:0000155">
    <property type="term" value="F:phosphorelay sensor kinase activity"/>
    <property type="evidence" value="ECO:0007669"/>
    <property type="project" value="InterPro"/>
</dbReference>
<evidence type="ECO:0000256" key="7">
    <source>
        <dbReference type="ARBA" id="ARBA00022840"/>
    </source>
</evidence>
<keyword evidence="8" id="KW-0902">Two-component regulatory system</keyword>
<keyword evidence="3" id="KW-0597">Phosphoprotein</keyword>
<dbReference type="Gene3D" id="1.20.5.1930">
    <property type="match status" value="1"/>
</dbReference>
<evidence type="ECO:0000256" key="1">
    <source>
        <dbReference type="ARBA" id="ARBA00000085"/>
    </source>
</evidence>
<evidence type="ECO:0000256" key="4">
    <source>
        <dbReference type="ARBA" id="ARBA00022679"/>
    </source>
</evidence>
<dbReference type="OrthoDB" id="4198152at2"/>
<sequence>MLAAVRGVLLAVGTLSVNITLFVLFVVSAALSVVGVGILLVPLVATAVRAVTDLHRRFLAQWTGVAIPGPYRPRPGGAGVWRLYRWVVTDPATWRDLAWLLLSVLLTGLLLIAPAAVVGYGVEGVLGVPVLLYFLLDWWGYGVFWPMDNLAEALLSWPQAALILPAGLTLAPYALRGYALFTRWLLAPTRAAALEQRVDRLTRTRTDTVDAQATELRRIERDLHDGAQARLVAVSMKIGLAEELMARDPEAALRLMAQAREHSGLALAELRDLVRGIHPPVLAERGLDGAVRALALSAPLPVDVDVDLPGRPEAPVESAAYFAVAEALTNVAKHAHATRVSLRLAHRDGRLGIVVRDDGRGGADPAAGSGLRGIERRLAAFDGTMSVASPPGGPTTVTMELPCALSSPRTSPSSGTA</sequence>
<dbReference type="EC" id="2.7.13.3" evidence="2"/>
<feature type="transmembrane region" description="Helical" evidence="9">
    <location>
        <begin position="156"/>
        <end position="175"/>
    </location>
</feature>
<feature type="transmembrane region" description="Helical" evidence="9">
    <location>
        <begin position="21"/>
        <end position="45"/>
    </location>
</feature>
<evidence type="ECO:0000256" key="8">
    <source>
        <dbReference type="ARBA" id="ARBA00023012"/>
    </source>
</evidence>
<gene>
    <name evidence="11" type="ORF">Daura_24070</name>
</gene>
<keyword evidence="9" id="KW-0472">Membrane</keyword>
<evidence type="ECO:0000313" key="12">
    <source>
        <dbReference type="Proteomes" id="UP001058003"/>
    </source>
</evidence>
<evidence type="ECO:0000256" key="6">
    <source>
        <dbReference type="ARBA" id="ARBA00022777"/>
    </source>
</evidence>
<feature type="domain" description="Histidine kinase/HSP90-like ATPase" evidence="10">
    <location>
        <begin position="315"/>
        <end position="405"/>
    </location>
</feature>
<dbReference type="PANTHER" id="PTHR24421:SF10">
    <property type="entry name" value="NITRATE_NITRITE SENSOR PROTEIN NARQ"/>
    <property type="match status" value="1"/>
</dbReference>
<dbReference type="AlphaFoldDB" id="A0A9Q9MK31"/>
<dbReference type="GO" id="GO:0005524">
    <property type="term" value="F:ATP binding"/>
    <property type="evidence" value="ECO:0007669"/>
    <property type="project" value="UniProtKB-KW"/>
</dbReference>
<keyword evidence="12" id="KW-1185">Reference proteome</keyword>
<dbReference type="Gene3D" id="3.30.565.10">
    <property type="entry name" value="Histidine kinase-like ATPase, C-terminal domain"/>
    <property type="match status" value="1"/>
</dbReference>
<evidence type="ECO:0000313" key="11">
    <source>
        <dbReference type="EMBL" id="UWZ59724.1"/>
    </source>
</evidence>
<dbReference type="Proteomes" id="UP001058003">
    <property type="component" value="Chromosome"/>
</dbReference>
<keyword evidence="9" id="KW-0812">Transmembrane</keyword>
<dbReference type="SUPFAM" id="SSF55874">
    <property type="entry name" value="ATPase domain of HSP90 chaperone/DNA topoisomerase II/histidine kinase"/>
    <property type="match status" value="1"/>
</dbReference>